<protein>
    <submittedName>
        <fullName evidence="2">Uncharacterized protein</fullName>
    </submittedName>
</protein>
<feature type="compositionally biased region" description="Basic residues" evidence="1">
    <location>
        <begin position="81"/>
        <end position="90"/>
    </location>
</feature>
<gene>
    <name evidence="2" type="ORF">D3878_05405</name>
</gene>
<proteinExistence type="predicted"/>
<keyword evidence="3" id="KW-1185">Reference proteome</keyword>
<reference evidence="3" key="1">
    <citation type="submission" date="2018-09" db="EMBL/GenBank/DDBJ databases">
        <authorList>
            <person name="Zhu H."/>
        </authorList>
    </citation>
    <scope>NUCLEOTIDE SEQUENCE [LARGE SCALE GENOMIC DNA]</scope>
    <source>
        <strain evidence="3">K1S02-23</strain>
    </source>
</reference>
<feature type="compositionally biased region" description="Basic residues" evidence="1">
    <location>
        <begin position="100"/>
        <end position="109"/>
    </location>
</feature>
<feature type="region of interest" description="Disordered" evidence="1">
    <location>
        <begin position="81"/>
        <end position="150"/>
    </location>
</feature>
<evidence type="ECO:0000313" key="3">
    <source>
        <dbReference type="Proteomes" id="UP000266327"/>
    </source>
</evidence>
<sequence length="214" mass="22620">MLSVTAAIVAGIIIANNNSFRLKVADGSRGDTVAAHAAISPDATVAAVAARPARPLAAPPAPALSIPKQEHPQPAILQARKVRAPAKQKSMRPGNESRGARHASTKAKATRLAQQAPRAPLVQASTNGTARAESQEKISSVPPRQTRQSLPGLGHQYARCAQLNGLLRRERCKWDVCGEKWGKQGCPSYQYKISPEMGGLSGGWSGQRNLAEDG</sequence>
<evidence type="ECO:0000313" key="2">
    <source>
        <dbReference type="EMBL" id="RJG01089.1"/>
    </source>
</evidence>
<dbReference type="AlphaFoldDB" id="A0A3A3G2P1"/>
<comment type="caution">
    <text evidence="2">The sequence shown here is derived from an EMBL/GenBank/DDBJ whole genome shotgun (WGS) entry which is preliminary data.</text>
</comment>
<name>A0A3A3G2P1_9BURK</name>
<organism evidence="2 3">
    <name type="scientific">Noviherbaspirillum sedimenti</name>
    <dbReference type="NCBI Taxonomy" id="2320865"/>
    <lineage>
        <taxon>Bacteria</taxon>
        <taxon>Pseudomonadati</taxon>
        <taxon>Pseudomonadota</taxon>
        <taxon>Betaproteobacteria</taxon>
        <taxon>Burkholderiales</taxon>
        <taxon>Oxalobacteraceae</taxon>
        <taxon>Noviherbaspirillum</taxon>
    </lineage>
</organism>
<evidence type="ECO:0000256" key="1">
    <source>
        <dbReference type="SAM" id="MobiDB-lite"/>
    </source>
</evidence>
<accession>A0A3A3G2P1</accession>
<dbReference type="Proteomes" id="UP000266327">
    <property type="component" value="Unassembled WGS sequence"/>
</dbReference>
<dbReference type="EMBL" id="QYUQ01000002">
    <property type="protein sequence ID" value="RJG01089.1"/>
    <property type="molecule type" value="Genomic_DNA"/>
</dbReference>